<protein>
    <submittedName>
        <fullName evidence="5">NAD(P)/FAD-dependent oxidoreductase</fullName>
    </submittedName>
</protein>
<evidence type="ECO:0000259" key="4">
    <source>
        <dbReference type="Pfam" id="PF07992"/>
    </source>
</evidence>
<dbReference type="InterPro" id="IPR023753">
    <property type="entry name" value="FAD/NAD-binding_dom"/>
</dbReference>
<evidence type="ECO:0000313" key="5">
    <source>
        <dbReference type="EMBL" id="TMQ72140.1"/>
    </source>
</evidence>
<feature type="domain" description="FAD/NAD(P)-binding" evidence="4">
    <location>
        <begin position="112"/>
        <end position="396"/>
    </location>
</feature>
<accession>A0A538U8F2</accession>
<organism evidence="5 6">
    <name type="scientific">Eiseniibacteriota bacterium</name>
    <dbReference type="NCBI Taxonomy" id="2212470"/>
    <lineage>
        <taxon>Bacteria</taxon>
        <taxon>Candidatus Eiseniibacteriota</taxon>
    </lineage>
</organism>
<proteinExistence type="predicted"/>
<dbReference type="EMBL" id="VBPB01000119">
    <property type="protein sequence ID" value="TMQ72140.1"/>
    <property type="molecule type" value="Genomic_DNA"/>
</dbReference>
<comment type="caution">
    <text evidence="5">The sequence shown here is derived from an EMBL/GenBank/DDBJ whole genome shotgun (WGS) entry which is preliminary data.</text>
</comment>
<sequence>MGRAALAVRAPGRLRRLVPLLGGLGLRPARRGLDRTAAGARRHRRGADARGGEPLARPGPRAAGLSRPSRRPPRLGTDRAQDVLGGGPGGRGRGRAGRAARPLRGAPRLTPDLLVVGAGPAGAAAALWARTLGLATQVLEARAAPGGQLHHIHFRPANLPGLMDGHGPEVAAALAAQLESAGIAVRCRAAAAALEPGVPAVRTADGARHEALAVLIATGVRRRRLEVPGEREFEGRGVSWSATQDRAGFAGEEVVVAGGGDGAFENALLLTEVGCRVTLVVRGASRARREFRARVAAEPRIEVLEGTRVLAVRGDDRVRAVRLQGPRGEFDLPAAGLIVKAGVVPNTDWCRGSLETDAEGFVQVDAEFGTSRPRVWAAGDVTHPPLSGIAVALGQGALAAAAIRNVLRGE</sequence>
<dbReference type="AlphaFoldDB" id="A0A538U8F2"/>
<dbReference type="Gene3D" id="3.50.50.60">
    <property type="entry name" value="FAD/NAD(P)-binding domain"/>
    <property type="match status" value="2"/>
</dbReference>
<evidence type="ECO:0000313" key="6">
    <source>
        <dbReference type="Proteomes" id="UP000319771"/>
    </source>
</evidence>
<name>A0A538U8F2_UNCEI</name>
<dbReference type="PRINTS" id="PR00469">
    <property type="entry name" value="PNDRDTASEII"/>
</dbReference>
<dbReference type="PANTHER" id="PTHR48105">
    <property type="entry name" value="THIOREDOXIN REDUCTASE 1-RELATED-RELATED"/>
    <property type="match status" value="1"/>
</dbReference>
<keyword evidence="2" id="KW-0560">Oxidoreductase</keyword>
<dbReference type="InterPro" id="IPR050097">
    <property type="entry name" value="Ferredoxin-NADP_redctase_2"/>
</dbReference>
<evidence type="ECO:0000256" key="1">
    <source>
        <dbReference type="ARBA" id="ARBA00022630"/>
    </source>
</evidence>
<dbReference type="Pfam" id="PF07992">
    <property type="entry name" value="Pyr_redox_2"/>
    <property type="match status" value="1"/>
</dbReference>
<dbReference type="InterPro" id="IPR036188">
    <property type="entry name" value="FAD/NAD-bd_sf"/>
</dbReference>
<reference evidence="5 6" key="1">
    <citation type="journal article" date="2019" name="Nat. Microbiol.">
        <title>Mediterranean grassland soil C-N compound turnover is dependent on rainfall and depth, and is mediated by genomically divergent microorganisms.</title>
        <authorList>
            <person name="Diamond S."/>
            <person name="Andeer P.F."/>
            <person name="Li Z."/>
            <person name="Crits-Christoph A."/>
            <person name="Burstein D."/>
            <person name="Anantharaman K."/>
            <person name="Lane K.R."/>
            <person name="Thomas B.C."/>
            <person name="Pan C."/>
            <person name="Northen T.R."/>
            <person name="Banfield J.F."/>
        </authorList>
    </citation>
    <scope>NUCLEOTIDE SEQUENCE [LARGE SCALE GENOMIC DNA]</scope>
    <source>
        <strain evidence="5">WS_11</strain>
    </source>
</reference>
<evidence type="ECO:0000256" key="3">
    <source>
        <dbReference type="SAM" id="MobiDB-lite"/>
    </source>
</evidence>
<dbReference type="GO" id="GO:0016491">
    <property type="term" value="F:oxidoreductase activity"/>
    <property type="evidence" value="ECO:0007669"/>
    <property type="project" value="UniProtKB-KW"/>
</dbReference>
<gene>
    <name evidence="5" type="ORF">E6K81_08260</name>
</gene>
<keyword evidence="1" id="KW-0285">Flavoprotein</keyword>
<evidence type="ECO:0000256" key="2">
    <source>
        <dbReference type="ARBA" id="ARBA00023002"/>
    </source>
</evidence>
<feature type="region of interest" description="Disordered" evidence="3">
    <location>
        <begin position="25"/>
        <end position="104"/>
    </location>
</feature>
<dbReference type="Proteomes" id="UP000319771">
    <property type="component" value="Unassembled WGS sequence"/>
</dbReference>
<dbReference type="PRINTS" id="PR00368">
    <property type="entry name" value="FADPNR"/>
</dbReference>
<dbReference type="SUPFAM" id="SSF51905">
    <property type="entry name" value="FAD/NAD(P)-binding domain"/>
    <property type="match status" value="1"/>
</dbReference>